<gene>
    <name evidence="1" type="ORF">PFISCL1PPCAC_21459</name>
</gene>
<evidence type="ECO:0000313" key="1">
    <source>
        <dbReference type="EMBL" id="GMT30162.1"/>
    </source>
</evidence>
<organism evidence="1 2">
    <name type="scientific">Pristionchus fissidentatus</name>
    <dbReference type="NCBI Taxonomy" id="1538716"/>
    <lineage>
        <taxon>Eukaryota</taxon>
        <taxon>Metazoa</taxon>
        <taxon>Ecdysozoa</taxon>
        <taxon>Nematoda</taxon>
        <taxon>Chromadorea</taxon>
        <taxon>Rhabditida</taxon>
        <taxon>Rhabditina</taxon>
        <taxon>Diplogasteromorpha</taxon>
        <taxon>Diplogasteroidea</taxon>
        <taxon>Neodiplogasteridae</taxon>
        <taxon>Pristionchus</taxon>
    </lineage>
</organism>
<sequence>MMYKITDIYTISFRKCYAISYFNTLLRKCCYNFCMRPRESFFVIFISQEDEPMLIEDCQPSMGSTILCKNKEIMNDGSSSASRQLPGA</sequence>
<protein>
    <submittedName>
        <fullName evidence="1">Uncharacterized protein</fullName>
    </submittedName>
</protein>
<comment type="caution">
    <text evidence="1">The sequence shown here is derived from an EMBL/GenBank/DDBJ whole genome shotgun (WGS) entry which is preliminary data.</text>
</comment>
<reference evidence="1" key="1">
    <citation type="submission" date="2023-10" db="EMBL/GenBank/DDBJ databases">
        <title>Genome assembly of Pristionchus species.</title>
        <authorList>
            <person name="Yoshida K."/>
            <person name="Sommer R.J."/>
        </authorList>
    </citation>
    <scope>NUCLEOTIDE SEQUENCE</scope>
    <source>
        <strain evidence="1">RS5133</strain>
    </source>
</reference>
<dbReference type="EMBL" id="BTSY01000005">
    <property type="protein sequence ID" value="GMT30162.1"/>
    <property type="molecule type" value="Genomic_DNA"/>
</dbReference>
<keyword evidence="2" id="KW-1185">Reference proteome</keyword>
<name>A0AAV5WJV7_9BILA</name>
<accession>A0AAV5WJV7</accession>
<dbReference type="AlphaFoldDB" id="A0AAV5WJV7"/>
<evidence type="ECO:0000313" key="2">
    <source>
        <dbReference type="Proteomes" id="UP001432322"/>
    </source>
</evidence>
<proteinExistence type="predicted"/>
<dbReference type="Proteomes" id="UP001432322">
    <property type="component" value="Unassembled WGS sequence"/>
</dbReference>